<gene>
    <name evidence="4" type="ORF">GCM10007878_25060</name>
</gene>
<dbReference type="Pfam" id="PF01497">
    <property type="entry name" value="Peripla_BP_2"/>
    <property type="match status" value="1"/>
</dbReference>
<evidence type="ECO:0000256" key="2">
    <source>
        <dbReference type="SAM" id="SignalP"/>
    </source>
</evidence>
<dbReference type="Proteomes" id="UP001156682">
    <property type="component" value="Unassembled WGS sequence"/>
</dbReference>
<evidence type="ECO:0000259" key="3">
    <source>
        <dbReference type="PROSITE" id="PS50983"/>
    </source>
</evidence>
<evidence type="ECO:0000313" key="5">
    <source>
        <dbReference type="Proteomes" id="UP001156682"/>
    </source>
</evidence>
<dbReference type="PANTHER" id="PTHR30535">
    <property type="entry name" value="VITAMIN B12-BINDING PROTEIN"/>
    <property type="match status" value="1"/>
</dbReference>
<protein>
    <submittedName>
        <fullName evidence="4">Cobalamin-binding protein</fullName>
    </submittedName>
</protein>
<keyword evidence="5" id="KW-1185">Reference proteome</keyword>
<dbReference type="InterPro" id="IPR054828">
    <property type="entry name" value="Vit_B12_bind_prot"/>
</dbReference>
<dbReference type="NCBIfam" id="NF038402">
    <property type="entry name" value="TroA_like"/>
    <property type="match status" value="1"/>
</dbReference>
<proteinExistence type="predicted"/>
<sequence>MRLKISLPFVFLLWLVTNLAYAAVEVTDDSGQLVHLAKPAQRIISLSPHLTENLFATGAGDLIVGTVEYSDYPAAAKQIPLIGGYNQLDIEGILALEPDLILAWHSGNPLAQVERLAGLGIPVYYSEPRSLAGVSHELRQLGRLTGREATAEQAAQAFDAGAEKLKKRYAQQREVRVFYQVWEQPLITLNGEHLISEGLSLCGGVNVFADLKQLVPVISREAVLEQDPEVIMGGGIKEGEGEKDPAWLIHWQKFTAMQAVKANKLYFIPPSLVQRPTPRFLEGTQIMCDKLQQARNH</sequence>
<feature type="chain" id="PRO_5047125745" evidence="2">
    <location>
        <begin position="23"/>
        <end position="297"/>
    </location>
</feature>
<organism evidence="4 5">
    <name type="scientific">Marinospirillum insulare</name>
    <dbReference type="NCBI Taxonomy" id="217169"/>
    <lineage>
        <taxon>Bacteria</taxon>
        <taxon>Pseudomonadati</taxon>
        <taxon>Pseudomonadota</taxon>
        <taxon>Gammaproteobacteria</taxon>
        <taxon>Oceanospirillales</taxon>
        <taxon>Oceanospirillaceae</taxon>
        <taxon>Marinospirillum</taxon>
    </lineage>
</organism>
<feature type="domain" description="Fe/B12 periplasmic-binding" evidence="3">
    <location>
        <begin position="42"/>
        <end position="297"/>
    </location>
</feature>
<dbReference type="EMBL" id="BSOR01000071">
    <property type="protein sequence ID" value="GLR65067.1"/>
    <property type="molecule type" value="Genomic_DNA"/>
</dbReference>
<dbReference type="InterPro" id="IPR050902">
    <property type="entry name" value="ABC_Transporter_SBP"/>
</dbReference>
<dbReference type="PANTHER" id="PTHR30535:SF34">
    <property type="entry name" value="MOLYBDATE-BINDING PROTEIN MOLA"/>
    <property type="match status" value="1"/>
</dbReference>
<feature type="signal peptide" evidence="2">
    <location>
        <begin position="1"/>
        <end position="22"/>
    </location>
</feature>
<dbReference type="RefSeq" id="WP_084324610.1">
    <property type="nucleotide sequence ID" value="NZ_BSOR01000071.1"/>
</dbReference>
<dbReference type="CDD" id="cd01144">
    <property type="entry name" value="BtuF"/>
    <property type="match status" value="1"/>
</dbReference>
<comment type="caution">
    <text evidence="4">The sequence shown here is derived from an EMBL/GenBank/DDBJ whole genome shotgun (WGS) entry which is preliminary data.</text>
</comment>
<dbReference type="InterPro" id="IPR002491">
    <property type="entry name" value="ABC_transptr_periplasmic_BD"/>
</dbReference>
<dbReference type="SUPFAM" id="SSF53807">
    <property type="entry name" value="Helical backbone' metal receptor"/>
    <property type="match status" value="1"/>
</dbReference>
<evidence type="ECO:0000313" key="4">
    <source>
        <dbReference type="EMBL" id="GLR65067.1"/>
    </source>
</evidence>
<accession>A0ABQ6A1A3</accession>
<evidence type="ECO:0000256" key="1">
    <source>
        <dbReference type="ARBA" id="ARBA00022729"/>
    </source>
</evidence>
<reference evidence="5" key="1">
    <citation type="journal article" date="2019" name="Int. J. Syst. Evol. Microbiol.">
        <title>The Global Catalogue of Microorganisms (GCM) 10K type strain sequencing project: providing services to taxonomists for standard genome sequencing and annotation.</title>
        <authorList>
            <consortium name="The Broad Institute Genomics Platform"/>
            <consortium name="The Broad Institute Genome Sequencing Center for Infectious Disease"/>
            <person name="Wu L."/>
            <person name="Ma J."/>
        </authorList>
    </citation>
    <scope>NUCLEOTIDE SEQUENCE [LARGE SCALE GENOMIC DNA]</scope>
    <source>
        <strain evidence="5">NBRC 100033</strain>
    </source>
</reference>
<name>A0ABQ6A1A3_9GAMM</name>
<keyword evidence="1 2" id="KW-0732">Signal</keyword>
<dbReference type="PROSITE" id="PS50983">
    <property type="entry name" value="FE_B12_PBP"/>
    <property type="match status" value="1"/>
</dbReference>
<dbReference type="Gene3D" id="3.40.50.1980">
    <property type="entry name" value="Nitrogenase molybdenum iron protein domain"/>
    <property type="match status" value="2"/>
</dbReference>